<feature type="compositionally biased region" description="Polar residues" evidence="2">
    <location>
        <begin position="647"/>
        <end position="656"/>
    </location>
</feature>
<dbReference type="AlphaFoldDB" id="A0A6L2JTR2"/>
<dbReference type="InterPro" id="IPR013103">
    <property type="entry name" value="RVT_2"/>
</dbReference>
<name>A0A6L2JTR2_TANCI</name>
<organism evidence="4">
    <name type="scientific">Tanacetum cinerariifolium</name>
    <name type="common">Dalmatian daisy</name>
    <name type="synonym">Chrysanthemum cinerariifolium</name>
    <dbReference type="NCBI Taxonomy" id="118510"/>
    <lineage>
        <taxon>Eukaryota</taxon>
        <taxon>Viridiplantae</taxon>
        <taxon>Streptophyta</taxon>
        <taxon>Embryophyta</taxon>
        <taxon>Tracheophyta</taxon>
        <taxon>Spermatophyta</taxon>
        <taxon>Magnoliopsida</taxon>
        <taxon>eudicotyledons</taxon>
        <taxon>Gunneridae</taxon>
        <taxon>Pentapetalae</taxon>
        <taxon>asterids</taxon>
        <taxon>campanulids</taxon>
        <taxon>Asterales</taxon>
        <taxon>Asteraceae</taxon>
        <taxon>Asteroideae</taxon>
        <taxon>Anthemideae</taxon>
        <taxon>Anthemidinae</taxon>
        <taxon>Tanacetum</taxon>
    </lineage>
</organism>
<proteinExistence type="predicted"/>
<dbReference type="PANTHER" id="PTHR11439">
    <property type="entry name" value="GAG-POL-RELATED RETROTRANSPOSON"/>
    <property type="match status" value="1"/>
</dbReference>
<keyword evidence="1" id="KW-0175">Coiled coil</keyword>
<feature type="coiled-coil region" evidence="1">
    <location>
        <begin position="714"/>
        <end position="766"/>
    </location>
</feature>
<gene>
    <name evidence="4" type="ORF">Tci_012439</name>
</gene>
<dbReference type="Pfam" id="PF07727">
    <property type="entry name" value="RVT_2"/>
    <property type="match status" value="1"/>
</dbReference>
<dbReference type="EMBL" id="BKCJ010001305">
    <property type="protein sequence ID" value="GEU40461.1"/>
    <property type="molecule type" value="Genomic_DNA"/>
</dbReference>
<evidence type="ECO:0000313" key="4">
    <source>
        <dbReference type="EMBL" id="GEU40461.1"/>
    </source>
</evidence>
<evidence type="ECO:0000259" key="3">
    <source>
        <dbReference type="Pfam" id="PF07727"/>
    </source>
</evidence>
<comment type="caution">
    <text evidence="4">The sequence shown here is derived from an EMBL/GenBank/DDBJ whole genome shotgun (WGS) entry which is preliminary data.</text>
</comment>
<sequence length="781" mass="90640">MTKQSMYSPFGKMWYLADKDGFEEKYMIKSKVFNLLKIDLDIFFYDTSFGMIFDEFKRLSNMEDDLFTYELEVVEDFYFLSLILIFKKRLLRLIDVIVEQLLDLKIGDHKKVGKEIKEEVYTKNASLIYWIRGDDEEVLTDEELYDRKEEKVSEEKEIVEIFRIETDIFDFKTPLWMTNDDAIQGDHEWFDEHKPMEDDDDIDDLDDYLIMNYASYFVDEEKERSKERRCKLLGIPYVKPLACKYEKFKDHRQKEGIDYDEVFAPVARIEAIRLFLDYASFMDFTVYQMDVKSAFLYGTIEEKVYVSQPTGFVDQQFPDKVYKVEKALYGLYQAPRAWYETLSNCLLENGFRRGTIDKILFIKKIKNDILLVQVYVDDIIFGSTKRSLSTEFEQLMHNRFQMSSMGELTFFLGMQVKQRKDGIFLSQDKYVCDIIKKFSFSSVKSASTPMETHKPLSKDSDATDVDVHLYLSMIGSLMYLTSSRLDIMFAVCACLRFQVQPKVSYMHVVKRIFRYLNGYPTLGFWYPKDSPLKLIAYSDSDYAESLVRSDLLFDDEDGISCLTNDEIFKNLALMGYEPLSTKLTFQKDEAVNSEEGDSVERGITIDASLEAAQDSDNITNTQTMAIPNVDIPRGIDTGGRPRRQETIRGTSAQTWSERVLEQPKEPPLTEGPTSRSGDGRLEENIKLTDTIPTPHDLPLTGGYTLGSDDGRITLAELMETCTILSNRVTQLETNLSTTKDVYNNSFITLTNRVKKLESQLKQKRSRAVIHSSDEKWTKCAH</sequence>
<reference evidence="4" key="1">
    <citation type="journal article" date="2019" name="Sci. Rep.">
        <title>Draft genome of Tanacetum cinerariifolium, the natural source of mosquito coil.</title>
        <authorList>
            <person name="Yamashiro T."/>
            <person name="Shiraishi A."/>
            <person name="Satake H."/>
            <person name="Nakayama K."/>
        </authorList>
    </citation>
    <scope>NUCLEOTIDE SEQUENCE</scope>
</reference>
<accession>A0A6L2JTR2</accession>
<dbReference type="SUPFAM" id="SSF56672">
    <property type="entry name" value="DNA/RNA polymerases"/>
    <property type="match status" value="1"/>
</dbReference>
<feature type="domain" description="Reverse transcriptase Ty1/copia-type" evidence="3">
    <location>
        <begin position="250"/>
        <end position="451"/>
    </location>
</feature>
<dbReference type="PANTHER" id="PTHR11439:SF509">
    <property type="entry name" value="RNA-DIRECTED DNA POLYMERASE"/>
    <property type="match status" value="1"/>
</dbReference>
<protein>
    <submittedName>
        <fullName evidence="4">Retrovirus-related Pol polyprotein from transposon TNT 1-94</fullName>
    </submittedName>
</protein>
<evidence type="ECO:0000256" key="1">
    <source>
        <dbReference type="SAM" id="Coils"/>
    </source>
</evidence>
<dbReference type="InterPro" id="IPR043502">
    <property type="entry name" value="DNA/RNA_pol_sf"/>
</dbReference>
<feature type="region of interest" description="Disordered" evidence="2">
    <location>
        <begin position="629"/>
        <end position="680"/>
    </location>
</feature>
<evidence type="ECO:0000256" key="2">
    <source>
        <dbReference type="SAM" id="MobiDB-lite"/>
    </source>
</evidence>